<keyword evidence="2" id="KW-1185">Reference proteome</keyword>
<organism evidence="1 2">
    <name type="scientific">Portunus trituberculatus</name>
    <name type="common">Swimming crab</name>
    <name type="synonym">Neptunus trituberculatus</name>
    <dbReference type="NCBI Taxonomy" id="210409"/>
    <lineage>
        <taxon>Eukaryota</taxon>
        <taxon>Metazoa</taxon>
        <taxon>Ecdysozoa</taxon>
        <taxon>Arthropoda</taxon>
        <taxon>Crustacea</taxon>
        <taxon>Multicrustacea</taxon>
        <taxon>Malacostraca</taxon>
        <taxon>Eumalacostraca</taxon>
        <taxon>Eucarida</taxon>
        <taxon>Decapoda</taxon>
        <taxon>Pleocyemata</taxon>
        <taxon>Brachyura</taxon>
        <taxon>Eubrachyura</taxon>
        <taxon>Portunoidea</taxon>
        <taxon>Portunidae</taxon>
        <taxon>Portuninae</taxon>
        <taxon>Portunus</taxon>
    </lineage>
</organism>
<evidence type="ECO:0000313" key="2">
    <source>
        <dbReference type="Proteomes" id="UP000324222"/>
    </source>
</evidence>
<dbReference type="EMBL" id="VSRR010060937">
    <property type="protein sequence ID" value="MPC82863.1"/>
    <property type="molecule type" value="Genomic_DNA"/>
</dbReference>
<dbReference type="Proteomes" id="UP000324222">
    <property type="component" value="Unassembled WGS sequence"/>
</dbReference>
<proteinExistence type="predicted"/>
<protein>
    <submittedName>
        <fullName evidence="1">Uncharacterized protein</fullName>
    </submittedName>
</protein>
<dbReference type="AlphaFoldDB" id="A0A5B7IKI1"/>
<accession>A0A5B7IKI1</accession>
<sequence>MYHKYKEQLSNHKFLSFTGSIAKTETKKKNVLTEAFLNVSSHGVKANWPSEPRGSLLTQNLLCPHDETTYTMPRMAVTCMFLALYITSIPRLSRFPPLLLLIDLIHPKQRTATQLAAPKSLTRQRRFILHHNEKAQSIFQLRYSGWRH</sequence>
<name>A0A5B7IKI1_PORTR</name>
<comment type="caution">
    <text evidence="1">The sequence shown here is derived from an EMBL/GenBank/DDBJ whole genome shotgun (WGS) entry which is preliminary data.</text>
</comment>
<reference evidence="1 2" key="1">
    <citation type="submission" date="2019-05" db="EMBL/GenBank/DDBJ databases">
        <title>Another draft genome of Portunus trituberculatus and its Hox gene families provides insights of decapod evolution.</title>
        <authorList>
            <person name="Jeong J.-H."/>
            <person name="Song I."/>
            <person name="Kim S."/>
            <person name="Choi T."/>
            <person name="Kim D."/>
            <person name="Ryu S."/>
            <person name="Kim W."/>
        </authorList>
    </citation>
    <scope>NUCLEOTIDE SEQUENCE [LARGE SCALE GENOMIC DNA]</scope>
    <source>
        <tissue evidence="1">Muscle</tissue>
    </source>
</reference>
<gene>
    <name evidence="1" type="ORF">E2C01_077549</name>
</gene>
<evidence type="ECO:0000313" key="1">
    <source>
        <dbReference type="EMBL" id="MPC82863.1"/>
    </source>
</evidence>